<evidence type="ECO:0000313" key="4">
    <source>
        <dbReference type="EMBL" id="KKS08959.1"/>
    </source>
</evidence>
<dbReference type="InterPro" id="IPR011006">
    <property type="entry name" value="CheY-like_superfamily"/>
</dbReference>
<proteinExistence type="predicted"/>
<dbReference type="InterPro" id="IPR050595">
    <property type="entry name" value="Bact_response_regulator"/>
</dbReference>
<keyword evidence="1 2" id="KW-0597">Phosphoprotein</keyword>
<dbReference type="SUPFAM" id="SSF52172">
    <property type="entry name" value="CheY-like"/>
    <property type="match status" value="1"/>
</dbReference>
<dbReference type="CDD" id="cd00156">
    <property type="entry name" value="REC"/>
    <property type="match status" value="1"/>
</dbReference>
<dbReference type="PANTHER" id="PTHR44591">
    <property type="entry name" value="STRESS RESPONSE REGULATOR PROTEIN 1"/>
    <property type="match status" value="1"/>
</dbReference>
<dbReference type="SMART" id="SM00448">
    <property type="entry name" value="REC"/>
    <property type="match status" value="1"/>
</dbReference>
<dbReference type="InterPro" id="IPR001789">
    <property type="entry name" value="Sig_transdc_resp-reg_receiver"/>
</dbReference>
<dbReference type="GO" id="GO:0000160">
    <property type="term" value="P:phosphorelay signal transduction system"/>
    <property type="evidence" value="ECO:0007669"/>
    <property type="project" value="InterPro"/>
</dbReference>
<protein>
    <submittedName>
        <fullName evidence="4">Winged-helix phosphate transcriptional response regulator</fullName>
    </submittedName>
</protein>
<dbReference type="PANTHER" id="PTHR44591:SF3">
    <property type="entry name" value="RESPONSE REGULATORY DOMAIN-CONTAINING PROTEIN"/>
    <property type="match status" value="1"/>
</dbReference>
<feature type="domain" description="Response regulatory" evidence="3">
    <location>
        <begin position="4"/>
        <end position="122"/>
    </location>
</feature>
<dbReference type="PROSITE" id="PS50110">
    <property type="entry name" value="RESPONSE_REGULATORY"/>
    <property type="match status" value="1"/>
</dbReference>
<dbReference type="Pfam" id="PF00072">
    <property type="entry name" value="Response_reg"/>
    <property type="match status" value="1"/>
</dbReference>
<reference evidence="4 5" key="1">
    <citation type="journal article" date="2015" name="Nature">
        <title>rRNA introns, odd ribosomes, and small enigmatic genomes across a large radiation of phyla.</title>
        <authorList>
            <person name="Brown C.T."/>
            <person name="Hug L.A."/>
            <person name="Thomas B.C."/>
            <person name="Sharon I."/>
            <person name="Castelle C.J."/>
            <person name="Singh A."/>
            <person name="Wilkins M.J."/>
            <person name="Williams K.H."/>
            <person name="Banfield J.F."/>
        </authorList>
    </citation>
    <scope>NUCLEOTIDE SEQUENCE [LARGE SCALE GENOMIC DNA]</scope>
</reference>
<accession>A0A0G0W7G9</accession>
<organism evidence="4 5">
    <name type="scientific">candidate division CPR2 bacterium GW2011_GWC1_41_48</name>
    <dbReference type="NCBI Taxonomy" id="1618344"/>
    <lineage>
        <taxon>Bacteria</taxon>
        <taxon>Bacteria division CPR2</taxon>
    </lineage>
</organism>
<dbReference type="EMBL" id="LCBL01000003">
    <property type="protein sequence ID" value="KKS08959.1"/>
    <property type="molecule type" value="Genomic_DNA"/>
</dbReference>
<evidence type="ECO:0000259" key="3">
    <source>
        <dbReference type="PROSITE" id="PS50110"/>
    </source>
</evidence>
<comment type="caution">
    <text evidence="4">The sequence shown here is derived from an EMBL/GenBank/DDBJ whole genome shotgun (WGS) entry which is preliminary data.</text>
</comment>
<gene>
    <name evidence="4" type="ORF">UU65_C0003G0014</name>
</gene>
<evidence type="ECO:0000256" key="1">
    <source>
        <dbReference type="ARBA" id="ARBA00022553"/>
    </source>
</evidence>
<dbReference type="Gene3D" id="3.40.50.2300">
    <property type="match status" value="1"/>
</dbReference>
<evidence type="ECO:0000256" key="2">
    <source>
        <dbReference type="PROSITE-ProRule" id="PRU00169"/>
    </source>
</evidence>
<feature type="modified residue" description="4-aspartylphosphate" evidence="2">
    <location>
        <position position="55"/>
    </location>
</feature>
<sequence>MKDTILIIEDSKLLAKSLALNLNNMGLKTLIGYSWQEGRDILNADADKIGLIFLDYLLPDSNGLEILDRLKENENFSGIPVVILTSIEDQSILNEGLSKGAKDYLIKSNINVETLIEFANKYIDAPDIVKLPQ</sequence>
<dbReference type="Proteomes" id="UP000033869">
    <property type="component" value="Unassembled WGS sequence"/>
</dbReference>
<evidence type="ECO:0000313" key="5">
    <source>
        <dbReference type="Proteomes" id="UP000033869"/>
    </source>
</evidence>
<name>A0A0G0W7G9_UNCC2</name>
<dbReference type="AlphaFoldDB" id="A0A0G0W7G9"/>